<comment type="similarity">
    <text evidence="7">Belongs to the binding-protein-dependent transport system permease family.</text>
</comment>
<reference evidence="9" key="1">
    <citation type="submission" date="2018-02" db="EMBL/GenBank/DDBJ databases">
        <authorList>
            <person name="Kim S.-K."/>
            <person name="Jung H.-I."/>
            <person name="Lee S.-W."/>
        </authorList>
    </citation>
    <scope>NUCLEOTIDE SEQUENCE</scope>
    <source>
        <strain evidence="9">SK3146</strain>
    </source>
</reference>
<evidence type="ECO:0000313" key="10">
    <source>
        <dbReference type="Proteomes" id="UP001057134"/>
    </source>
</evidence>
<feature type="transmembrane region" description="Helical" evidence="7">
    <location>
        <begin position="114"/>
        <end position="134"/>
    </location>
</feature>
<name>A0ABY4RX22_9BACL</name>
<protein>
    <submittedName>
        <fullName evidence="9">L-arabinose transport system permease protein AraQ</fullName>
    </submittedName>
</protein>
<evidence type="ECO:0000256" key="4">
    <source>
        <dbReference type="ARBA" id="ARBA00022692"/>
    </source>
</evidence>
<reference evidence="9" key="2">
    <citation type="journal article" date="2021" name="J Anim Sci Technol">
        <title>Complete genome sequence of Paenibacillus konkukensis sp. nov. SK3146 as a potential probiotic strain.</title>
        <authorList>
            <person name="Jung H.I."/>
            <person name="Park S."/>
            <person name="Niu K.M."/>
            <person name="Lee S.W."/>
            <person name="Kothari D."/>
            <person name="Yi K.J."/>
            <person name="Kim S.K."/>
        </authorList>
    </citation>
    <scope>NUCLEOTIDE SEQUENCE</scope>
    <source>
        <strain evidence="9">SK3146</strain>
    </source>
</reference>
<dbReference type="Gene3D" id="1.10.3720.10">
    <property type="entry name" value="MetI-like"/>
    <property type="match status" value="1"/>
</dbReference>
<feature type="transmembrane region" description="Helical" evidence="7">
    <location>
        <begin position="185"/>
        <end position="207"/>
    </location>
</feature>
<sequence>MMLRNESVPSRLFDLFNVLLLLLLVVVTAYPCLYVLFASISDGVSLNVGSKLLYGPRGFQLESYKRVFSNPMLWTGYLNTLIYVVLGTALNLLLTCFAAYGLSRTYLPGRKTMMKFIIFTMFFSGGMIPSYLLVMNLGMINTIFAMIVPGAISTWNLIILRTAFMALPPSLEESAKIDGANDFFILFRIVIPLCLPALSVILLYYAVGHWNAFFDALIYLRKREMFPIQMVLREILILNDSSMLVGVTDSVDRMQETIPLKYATIIVSSLPVLFLYPFLQKYFVQGMMIGAIKE</sequence>
<dbReference type="InterPro" id="IPR035906">
    <property type="entry name" value="MetI-like_sf"/>
</dbReference>
<evidence type="ECO:0000256" key="2">
    <source>
        <dbReference type="ARBA" id="ARBA00022448"/>
    </source>
</evidence>
<dbReference type="SUPFAM" id="SSF161098">
    <property type="entry name" value="MetI-like"/>
    <property type="match status" value="1"/>
</dbReference>
<keyword evidence="2 7" id="KW-0813">Transport</keyword>
<evidence type="ECO:0000259" key="8">
    <source>
        <dbReference type="PROSITE" id="PS50928"/>
    </source>
</evidence>
<evidence type="ECO:0000256" key="1">
    <source>
        <dbReference type="ARBA" id="ARBA00004651"/>
    </source>
</evidence>
<organism evidence="9 10">
    <name type="scientific">Paenibacillus konkukensis</name>
    <dbReference type="NCBI Taxonomy" id="2020716"/>
    <lineage>
        <taxon>Bacteria</taxon>
        <taxon>Bacillati</taxon>
        <taxon>Bacillota</taxon>
        <taxon>Bacilli</taxon>
        <taxon>Bacillales</taxon>
        <taxon>Paenibacillaceae</taxon>
        <taxon>Paenibacillus</taxon>
    </lineage>
</organism>
<proteinExistence type="inferred from homology"/>
<evidence type="ECO:0000256" key="6">
    <source>
        <dbReference type="ARBA" id="ARBA00023136"/>
    </source>
</evidence>
<dbReference type="Pfam" id="PF00528">
    <property type="entry name" value="BPD_transp_1"/>
    <property type="match status" value="1"/>
</dbReference>
<keyword evidence="3" id="KW-1003">Cell membrane</keyword>
<accession>A0ABY4RX22</accession>
<feature type="transmembrane region" description="Helical" evidence="7">
    <location>
        <begin position="260"/>
        <end position="279"/>
    </location>
</feature>
<comment type="subcellular location">
    <subcellularLocation>
        <location evidence="1 7">Cell membrane</location>
        <topology evidence="1 7">Multi-pass membrane protein</topology>
    </subcellularLocation>
</comment>
<evidence type="ECO:0000256" key="7">
    <source>
        <dbReference type="RuleBase" id="RU363032"/>
    </source>
</evidence>
<evidence type="ECO:0000256" key="5">
    <source>
        <dbReference type="ARBA" id="ARBA00022989"/>
    </source>
</evidence>
<dbReference type="PROSITE" id="PS50928">
    <property type="entry name" value="ABC_TM1"/>
    <property type="match status" value="1"/>
</dbReference>
<evidence type="ECO:0000256" key="3">
    <source>
        <dbReference type="ARBA" id="ARBA00022475"/>
    </source>
</evidence>
<keyword evidence="4 7" id="KW-0812">Transmembrane</keyword>
<feature type="transmembrane region" description="Helical" evidence="7">
    <location>
        <begin position="140"/>
        <end position="164"/>
    </location>
</feature>
<keyword evidence="10" id="KW-1185">Reference proteome</keyword>
<keyword evidence="6 7" id="KW-0472">Membrane</keyword>
<evidence type="ECO:0000313" key="9">
    <source>
        <dbReference type="EMBL" id="UQZ85949.1"/>
    </source>
</evidence>
<dbReference type="EMBL" id="CP027059">
    <property type="protein sequence ID" value="UQZ85949.1"/>
    <property type="molecule type" value="Genomic_DNA"/>
</dbReference>
<dbReference type="Proteomes" id="UP001057134">
    <property type="component" value="Chromosome"/>
</dbReference>
<dbReference type="PANTHER" id="PTHR43744">
    <property type="entry name" value="ABC TRANSPORTER PERMEASE PROTEIN MG189-RELATED-RELATED"/>
    <property type="match status" value="1"/>
</dbReference>
<feature type="domain" description="ABC transmembrane type-1" evidence="8">
    <location>
        <begin position="77"/>
        <end position="279"/>
    </location>
</feature>
<feature type="transmembrane region" description="Helical" evidence="7">
    <location>
        <begin position="12"/>
        <end position="37"/>
    </location>
</feature>
<dbReference type="CDD" id="cd06261">
    <property type="entry name" value="TM_PBP2"/>
    <property type="match status" value="1"/>
</dbReference>
<keyword evidence="5 7" id="KW-1133">Transmembrane helix</keyword>
<feature type="transmembrane region" description="Helical" evidence="7">
    <location>
        <begin position="81"/>
        <end position="102"/>
    </location>
</feature>
<dbReference type="InterPro" id="IPR000515">
    <property type="entry name" value="MetI-like"/>
</dbReference>
<dbReference type="PANTHER" id="PTHR43744:SF9">
    <property type="entry name" value="POLYGALACTURONAN_RHAMNOGALACTURONAN TRANSPORT SYSTEM PERMEASE PROTEIN YTCP"/>
    <property type="match status" value="1"/>
</dbReference>
<gene>
    <name evidence="9" type="primary">araQ_78</name>
    <name evidence="9" type="ORF">SK3146_05240</name>
</gene>